<sequence length="166" mass="16988">MAQQIIPNDVYVTGNLSSLTFSPPAASIGDTAVAGSAGIQASKLEHQYMDRLTQVHGSAATAERRVIKTAKGATGDIVSFRCGVLVACIGNSTITIDLYKNGSSILSATTVLDSGNAARAFESAAGFSSTTFVADDVFECVVTVSAGTGTLGQGLFCELVTREDAA</sequence>
<gene>
    <name evidence="1" type="ORF">A3F84_27810</name>
</gene>
<organism evidence="1 2">
    <name type="scientific">Handelsmanbacteria sp. (strain RIFCSPLOWO2_12_FULL_64_10)</name>
    <dbReference type="NCBI Taxonomy" id="1817868"/>
    <lineage>
        <taxon>Bacteria</taxon>
        <taxon>Candidatus Handelsmaniibacteriota</taxon>
    </lineage>
</organism>
<dbReference type="Proteomes" id="UP000178606">
    <property type="component" value="Unassembled WGS sequence"/>
</dbReference>
<evidence type="ECO:0000313" key="1">
    <source>
        <dbReference type="EMBL" id="OGG44120.1"/>
    </source>
</evidence>
<accession>A0A1F6C4N6</accession>
<dbReference type="AlphaFoldDB" id="A0A1F6C4N6"/>
<protein>
    <submittedName>
        <fullName evidence="1">Uncharacterized protein</fullName>
    </submittedName>
</protein>
<reference evidence="1 2" key="1">
    <citation type="journal article" date="2016" name="Nat. Commun.">
        <title>Thousands of microbial genomes shed light on interconnected biogeochemical processes in an aquifer system.</title>
        <authorList>
            <person name="Anantharaman K."/>
            <person name="Brown C.T."/>
            <person name="Hug L.A."/>
            <person name="Sharon I."/>
            <person name="Castelle C.J."/>
            <person name="Probst A.J."/>
            <person name="Thomas B.C."/>
            <person name="Singh A."/>
            <person name="Wilkins M.J."/>
            <person name="Karaoz U."/>
            <person name="Brodie E.L."/>
            <person name="Williams K.H."/>
            <person name="Hubbard S.S."/>
            <person name="Banfield J.F."/>
        </authorList>
    </citation>
    <scope>NUCLEOTIDE SEQUENCE [LARGE SCALE GENOMIC DNA]</scope>
    <source>
        <strain evidence="2">RIFCSPLOWO2_12_FULL_64_10</strain>
    </source>
</reference>
<proteinExistence type="predicted"/>
<evidence type="ECO:0000313" key="2">
    <source>
        <dbReference type="Proteomes" id="UP000178606"/>
    </source>
</evidence>
<dbReference type="EMBL" id="MFKF01000416">
    <property type="protein sequence ID" value="OGG44120.1"/>
    <property type="molecule type" value="Genomic_DNA"/>
</dbReference>
<name>A0A1F6C4N6_HANXR</name>
<comment type="caution">
    <text evidence="1">The sequence shown here is derived from an EMBL/GenBank/DDBJ whole genome shotgun (WGS) entry which is preliminary data.</text>
</comment>